<dbReference type="Proteomes" id="UP000515125">
    <property type="component" value="Unplaced"/>
</dbReference>
<name>A0A6P6RTE2_9EIME</name>
<keyword evidence="1" id="KW-1185">Reference proteome</keyword>
<reference evidence="2" key="1">
    <citation type="submission" date="2025-08" db="UniProtKB">
        <authorList>
            <consortium name="RefSeq"/>
        </authorList>
    </citation>
    <scope>IDENTIFICATION</scope>
</reference>
<evidence type="ECO:0000313" key="1">
    <source>
        <dbReference type="Proteomes" id="UP000515125"/>
    </source>
</evidence>
<dbReference type="RefSeq" id="XP_026191091.1">
    <property type="nucleotide sequence ID" value="XM_026335306.1"/>
</dbReference>
<dbReference type="OrthoDB" id="361007at2759"/>
<organism evidence="1 2">
    <name type="scientific">Cyclospora cayetanensis</name>
    <dbReference type="NCBI Taxonomy" id="88456"/>
    <lineage>
        <taxon>Eukaryota</taxon>
        <taxon>Sar</taxon>
        <taxon>Alveolata</taxon>
        <taxon>Apicomplexa</taxon>
        <taxon>Conoidasida</taxon>
        <taxon>Coccidia</taxon>
        <taxon>Eucoccidiorida</taxon>
        <taxon>Eimeriorina</taxon>
        <taxon>Eimeriidae</taxon>
        <taxon>Cyclospora</taxon>
    </lineage>
</organism>
<accession>A0A6P6RTE2</accession>
<proteinExistence type="predicted"/>
<gene>
    <name evidence="2" type="primary">LOC113146822</name>
</gene>
<protein>
    <submittedName>
        <fullName evidence="2">Uncharacterized protein LOC113146822</fullName>
    </submittedName>
</protein>
<dbReference type="AlphaFoldDB" id="A0A6P6RTE2"/>
<sequence length="334" mass="36463">MQRGDPFIQGTLKINGKTYRAICNCNQGLTEGDQKLTEVVPLCNPSNVKIHQDKSAAGGLSASEVRSIWGQPSDATFANVSESHFACLDDRVTAPSLYTPGGDLGEFALALTACGTAPNDAIILQILNAYVASVPGTRKFYHCTDDEALEHMESYLGVEGLDMFSPDPPTQAEITKALEQPRNVGDVHFRSMMKNPGWYDLPPKESELVLAAPRDRLSTAVMKAFFAILWDSSNPNQPRMQLDVLAGKHGPQAFLEIATTEDCEAAGVAPLLKARGRQARALVSHMNAVNARRKELAAFLTKNSFCSLSAEELASRMDRYGRALQQPCDTTHWH</sequence>
<dbReference type="GeneID" id="113146822"/>
<evidence type="ECO:0000313" key="2">
    <source>
        <dbReference type="RefSeq" id="XP_026191091.1"/>
    </source>
</evidence>